<protein>
    <submittedName>
        <fullName evidence="3">9-O-acetylesterase</fullName>
    </submittedName>
</protein>
<dbReference type="PANTHER" id="PTHR22901:SF0">
    <property type="entry name" value="SIALATE O-ACETYLESTERASE"/>
    <property type="match status" value="1"/>
</dbReference>
<reference evidence="4" key="1">
    <citation type="submission" date="2019-02" db="EMBL/GenBank/DDBJ databases">
        <title>Draft genome sequence of Enterococcus sp. Gos25-1.</title>
        <authorList>
            <person name="Tanaka N."/>
            <person name="Shiwa Y."/>
            <person name="Fujita N."/>
        </authorList>
    </citation>
    <scope>NUCLEOTIDE SEQUENCE [LARGE SCALE GENOMIC DNA]</scope>
    <source>
        <strain evidence="4">Gos25-1</strain>
    </source>
</reference>
<dbReference type="GO" id="GO:0005975">
    <property type="term" value="P:carbohydrate metabolic process"/>
    <property type="evidence" value="ECO:0007669"/>
    <property type="project" value="TreeGrafter"/>
</dbReference>
<dbReference type="Gene3D" id="3.40.50.1110">
    <property type="entry name" value="SGNH hydrolase"/>
    <property type="match status" value="1"/>
</dbReference>
<evidence type="ECO:0000256" key="1">
    <source>
        <dbReference type="ARBA" id="ARBA00022801"/>
    </source>
</evidence>
<dbReference type="SUPFAM" id="SSF52266">
    <property type="entry name" value="SGNH hydrolase"/>
    <property type="match status" value="1"/>
</dbReference>
<dbReference type="PANTHER" id="PTHR22901">
    <property type="entry name" value="SIALATE O-ACETYLESTERASE"/>
    <property type="match status" value="1"/>
</dbReference>
<dbReference type="OrthoDB" id="9795554at2"/>
<keyword evidence="1" id="KW-0378">Hydrolase</keyword>
<proteinExistence type="predicted"/>
<name>A0A4V0WPY2_9ENTE</name>
<dbReference type="GO" id="GO:0001681">
    <property type="term" value="F:sialate O-acetylesterase activity"/>
    <property type="evidence" value="ECO:0007669"/>
    <property type="project" value="InterPro"/>
</dbReference>
<evidence type="ECO:0000259" key="2">
    <source>
        <dbReference type="Pfam" id="PF03629"/>
    </source>
</evidence>
<gene>
    <name evidence="3" type="ORF">NRIC_33400</name>
</gene>
<evidence type="ECO:0000313" key="3">
    <source>
        <dbReference type="EMBL" id="GCF95449.1"/>
    </source>
</evidence>
<dbReference type="RefSeq" id="WP_146623843.1">
    <property type="nucleotide sequence ID" value="NZ_BJCC01000032.1"/>
</dbReference>
<dbReference type="InterPro" id="IPR036514">
    <property type="entry name" value="SGNH_hydro_sf"/>
</dbReference>
<comment type="caution">
    <text evidence="3">The sequence shown here is derived from an EMBL/GenBank/DDBJ whole genome shotgun (WGS) entry which is preliminary data.</text>
</comment>
<dbReference type="Proteomes" id="UP000290567">
    <property type="component" value="Unassembled WGS sequence"/>
</dbReference>
<organism evidence="3 4">
    <name type="scientific">Enterococcus florum</name>
    <dbReference type="NCBI Taxonomy" id="2480627"/>
    <lineage>
        <taxon>Bacteria</taxon>
        <taxon>Bacillati</taxon>
        <taxon>Bacillota</taxon>
        <taxon>Bacilli</taxon>
        <taxon>Lactobacillales</taxon>
        <taxon>Enterococcaceae</taxon>
        <taxon>Enterococcus</taxon>
    </lineage>
</organism>
<dbReference type="EMBL" id="BJCC01000032">
    <property type="protein sequence ID" value="GCF95449.1"/>
    <property type="molecule type" value="Genomic_DNA"/>
</dbReference>
<evidence type="ECO:0000313" key="4">
    <source>
        <dbReference type="Proteomes" id="UP000290567"/>
    </source>
</evidence>
<dbReference type="InterPro" id="IPR039329">
    <property type="entry name" value="SIAE"/>
</dbReference>
<dbReference type="InterPro" id="IPR005181">
    <property type="entry name" value="SASA"/>
</dbReference>
<accession>A0A4V0WPY2</accession>
<dbReference type="Pfam" id="PF03629">
    <property type="entry name" value="SASA"/>
    <property type="match status" value="1"/>
</dbReference>
<feature type="domain" description="Sialate O-acetylesterase" evidence="2">
    <location>
        <begin position="267"/>
        <end position="382"/>
    </location>
</feature>
<sequence length="479" mass="54197">MLNLNPLLTDNVVLQAEKNHLINGITDPHLQVSLTIGEIVLSETSDSKGAFIFTVPPQPYGMIDRMRIETKNDAKEVIVQYGDVFLFAGQSNMEYTMALEVHYSEELTQVKQDNIFFHVVPKPEFELELEKESFGTWEQLGSDNLGTLSAVAYYAMKEHRKSYPDRIIGIVVCSKGGTSASCWVSEADLSEDAVLNEQILAPFVETTKGKEKQSFDTEFATYLATYQAYIKKRAKWVKDHPELTLGQIKEQIGHSPWPPPANPYLFNRPGGLYQKMFKRITPFTFSSVIWYQGEEDTMIGSVYGHLLKRLILRWRKELMEQIPFYLVQLPICKDKPQHDWASVRQAQAQAVQKYKDIFLITSLDCGEVEDIHPTEKAILGQRIGEILDKVYYASAPVARVSSWHDTTLVITVDQAASLKLLEVSAIQSDGTIEKIAVEGSQLIIEGNVHNISYAWENAPVVALFNEVGYPVCPFNFERC</sequence>
<dbReference type="AlphaFoldDB" id="A0A4V0WPY2"/>
<keyword evidence="4" id="KW-1185">Reference proteome</keyword>